<accession>A0A2P8FYR8</accession>
<gene>
    <name evidence="1" type="ORF">CLV42_11012</name>
</gene>
<protein>
    <submittedName>
        <fullName evidence="1">Uncharacterized protein</fullName>
    </submittedName>
</protein>
<organism evidence="1 2">
    <name type="scientific">Chitinophaga ginsengisoli</name>
    <dbReference type="NCBI Taxonomy" id="363837"/>
    <lineage>
        <taxon>Bacteria</taxon>
        <taxon>Pseudomonadati</taxon>
        <taxon>Bacteroidota</taxon>
        <taxon>Chitinophagia</taxon>
        <taxon>Chitinophagales</taxon>
        <taxon>Chitinophagaceae</taxon>
        <taxon>Chitinophaga</taxon>
    </lineage>
</organism>
<dbReference type="Proteomes" id="UP000240978">
    <property type="component" value="Unassembled WGS sequence"/>
</dbReference>
<evidence type="ECO:0000313" key="2">
    <source>
        <dbReference type="Proteomes" id="UP000240978"/>
    </source>
</evidence>
<dbReference type="EMBL" id="PYGK01000010">
    <property type="protein sequence ID" value="PSL26859.1"/>
    <property type="molecule type" value="Genomic_DNA"/>
</dbReference>
<dbReference type="AlphaFoldDB" id="A0A2P8FYR8"/>
<sequence>MQTYRFFLQLTRDIGNYGVCGLKQFLATYSLILQL</sequence>
<evidence type="ECO:0000313" key="1">
    <source>
        <dbReference type="EMBL" id="PSL26859.1"/>
    </source>
</evidence>
<proteinExistence type="predicted"/>
<comment type="caution">
    <text evidence="1">The sequence shown here is derived from an EMBL/GenBank/DDBJ whole genome shotgun (WGS) entry which is preliminary data.</text>
</comment>
<reference evidence="1 2" key="1">
    <citation type="submission" date="2018-03" db="EMBL/GenBank/DDBJ databases">
        <title>Genomic Encyclopedia of Archaeal and Bacterial Type Strains, Phase II (KMG-II): from individual species to whole genera.</title>
        <authorList>
            <person name="Goeker M."/>
        </authorList>
    </citation>
    <scope>NUCLEOTIDE SEQUENCE [LARGE SCALE GENOMIC DNA]</scope>
    <source>
        <strain evidence="1 2">DSM 18107</strain>
    </source>
</reference>
<name>A0A2P8FYR8_9BACT</name>
<keyword evidence="2" id="KW-1185">Reference proteome</keyword>